<dbReference type="RefSeq" id="WP_271013267.1">
    <property type="nucleotide sequence ID" value="NZ_JAQIFT010000062.1"/>
</dbReference>
<reference evidence="1" key="1">
    <citation type="journal article" date="2023" name="Int. J. Syst. Evol. Microbiol.">
        <title>&lt;i&gt;Holtiella tumoricola&lt;/i&gt; gen. nov. sp. nov., isolated from a human clinical sample.</title>
        <authorList>
            <person name="Allen-Vercoe E."/>
            <person name="Daigneault M.C."/>
            <person name="Vancuren S.J."/>
            <person name="Cochrane K."/>
            <person name="O'Neal L.L."/>
            <person name="Sankaranarayanan K."/>
            <person name="Lawson P.A."/>
        </authorList>
    </citation>
    <scope>NUCLEOTIDE SEQUENCE</scope>
    <source>
        <strain evidence="1">CC70A</strain>
    </source>
</reference>
<sequence>MDTIELWSDSIKKISGVKYVKIKGDIEHIEAIHIVINGIKSPKQIVRDVEAVLLAMFDYQVDHRIISVAQLELEEVQTIMRIKYEGINVKMDDPYIECDVQLSHNGQVFTHTERGIRTPLNRYITIAKGAVGCIEKAVQGKYFLDIIDVQLHQSKGIEFVCIVIQMIGNKQDDTLIGTAIIKDDSYEAVVKATLDAINRRILT</sequence>
<organism evidence="1 2">
    <name type="scientific">Holtiella tumoricola</name>
    <dbReference type="NCBI Taxonomy" id="3018743"/>
    <lineage>
        <taxon>Bacteria</taxon>
        <taxon>Bacillati</taxon>
        <taxon>Bacillota</taxon>
        <taxon>Clostridia</taxon>
        <taxon>Lachnospirales</taxon>
        <taxon>Cellulosilyticaceae</taxon>
        <taxon>Holtiella</taxon>
    </lineage>
</organism>
<dbReference type="Proteomes" id="UP001169242">
    <property type="component" value="Unassembled WGS sequence"/>
</dbReference>
<dbReference type="AlphaFoldDB" id="A0AA42J298"/>
<dbReference type="EMBL" id="JAQIFT010000062">
    <property type="protein sequence ID" value="MDA3733444.1"/>
    <property type="molecule type" value="Genomic_DNA"/>
</dbReference>
<comment type="caution">
    <text evidence="1">The sequence shown here is derived from an EMBL/GenBank/DDBJ whole genome shotgun (WGS) entry which is preliminary data.</text>
</comment>
<accession>A0AA42J298</accession>
<proteinExistence type="predicted"/>
<protein>
    <submittedName>
        <fullName evidence="1">Uncharacterized protein</fullName>
    </submittedName>
</protein>
<evidence type="ECO:0000313" key="2">
    <source>
        <dbReference type="Proteomes" id="UP001169242"/>
    </source>
</evidence>
<gene>
    <name evidence="1" type="ORF">PBV87_18350</name>
</gene>
<name>A0AA42J298_9FIRM</name>
<keyword evidence="2" id="KW-1185">Reference proteome</keyword>
<evidence type="ECO:0000313" key="1">
    <source>
        <dbReference type="EMBL" id="MDA3733444.1"/>
    </source>
</evidence>